<sequence length="113" mass="12771">FQDQLIFLRSDYTAAEEFPCVFIPARPPHRHSYASDTQPPSLPVCTRVVLYLHGNAEDLGLATEFFEEHICDEINSHVFIVEYPGLQGMAHVWTMSPTAEELSSTRGLPIGFY</sequence>
<evidence type="ECO:0000313" key="1">
    <source>
        <dbReference type="EMBL" id="KNC70572.1"/>
    </source>
</evidence>
<dbReference type="AlphaFoldDB" id="A0A0L0F1M1"/>
<dbReference type="GeneID" id="25917402"/>
<name>A0A0L0F1M1_9EUKA</name>
<protein>
    <submittedName>
        <fullName evidence="1">Uncharacterized protein</fullName>
    </submittedName>
</protein>
<reference evidence="1 2" key="1">
    <citation type="submission" date="2011-02" db="EMBL/GenBank/DDBJ databases">
        <title>The Genome Sequence of Sphaeroforma arctica JP610.</title>
        <authorList>
            <consortium name="The Broad Institute Genome Sequencing Platform"/>
            <person name="Russ C."/>
            <person name="Cuomo C."/>
            <person name="Young S.K."/>
            <person name="Zeng Q."/>
            <person name="Gargeya S."/>
            <person name="Alvarado L."/>
            <person name="Berlin A."/>
            <person name="Chapman S.B."/>
            <person name="Chen Z."/>
            <person name="Freedman E."/>
            <person name="Gellesch M."/>
            <person name="Goldberg J."/>
            <person name="Griggs A."/>
            <person name="Gujja S."/>
            <person name="Heilman E."/>
            <person name="Heiman D."/>
            <person name="Howarth C."/>
            <person name="Mehta T."/>
            <person name="Neiman D."/>
            <person name="Pearson M."/>
            <person name="Roberts A."/>
            <person name="Saif S."/>
            <person name="Shea T."/>
            <person name="Shenoy N."/>
            <person name="Sisk P."/>
            <person name="Stolte C."/>
            <person name="Sykes S."/>
            <person name="White J."/>
            <person name="Yandava C."/>
            <person name="Burger G."/>
            <person name="Gray M.W."/>
            <person name="Holland P.W.H."/>
            <person name="King N."/>
            <person name="Lang F.B.F."/>
            <person name="Roger A.J."/>
            <person name="Ruiz-Trillo I."/>
            <person name="Haas B."/>
            <person name="Nusbaum C."/>
            <person name="Birren B."/>
        </authorList>
    </citation>
    <scope>NUCLEOTIDE SEQUENCE [LARGE SCALE GENOMIC DNA]</scope>
    <source>
        <strain evidence="1 2">JP610</strain>
    </source>
</reference>
<gene>
    <name evidence="1" type="ORF">SARC_16898</name>
</gene>
<dbReference type="RefSeq" id="XP_014144474.1">
    <property type="nucleotide sequence ID" value="XM_014288999.1"/>
</dbReference>
<evidence type="ECO:0000313" key="2">
    <source>
        <dbReference type="Proteomes" id="UP000054560"/>
    </source>
</evidence>
<feature type="non-terminal residue" evidence="1">
    <location>
        <position position="1"/>
    </location>
</feature>
<dbReference type="EMBL" id="KQ250772">
    <property type="protein sequence ID" value="KNC70572.1"/>
    <property type="molecule type" value="Genomic_DNA"/>
</dbReference>
<proteinExistence type="predicted"/>
<accession>A0A0L0F1M1</accession>
<keyword evidence="2" id="KW-1185">Reference proteome</keyword>
<organism evidence="1 2">
    <name type="scientific">Sphaeroforma arctica JP610</name>
    <dbReference type="NCBI Taxonomy" id="667725"/>
    <lineage>
        <taxon>Eukaryota</taxon>
        <taxon>Ichthyosporea</taxon>
        <taxon>Ichthyophonida</taxon>
        <taxon>Sphaeroforma</taxon>
    </lineage>
</organism>
<dbReference type="OrthoDB" id="10249433at2759"/>
<dbReference type="Proteomes" id="UP000054560">
    <property type="component" value="Unassembled WGS sequence"/>
</dbReference>